<dbReference type="Proteomes" id="UP001408356">
    <property type="component" value="Unassembled WGS sequence"/>
</dbReference>
<name>A0ABR2UUS0_9PEZI</name>
<evidence type="ECO:0000313" key="3">
    <source>
        <dbReference type="EMBL" id="KAK9418398.1"/>
    </source>
</evidence>
<evidence type="ECO:0000313" key="4">
    <source>
        <dbReference type="Proteomes" id="UP001408356"/>
    </source>
</evidence>
<dbReference type="PANTHER" id="PTHR13847">
    <property type="entry name" value="SARCOSINE DEHYDROGENASE-RELATED"/>
    <property type="match status" value="1"/>
</dbReference>
<evidence type="ECO:0000259" key="2">
    <source>
        <dbReference type="Pfam" id="PF01266"/>
    </source>
</evidence>
<dbReference type="InterPro" id="IPR006076">
    <property type="entry name" value="FAD-dep_OxRdtase"/>
</dbReference>
<keyword evidence="1" id="KW-1133">Transmembrane helix</keyword>
<dbReference type="SUPFAM" id="SSF51905">
    <property type="entry name" value="FAD/NAD(P)-binding domain"/>
    <property type="match status" value="1"/>
</dbReference>
<comment type="caution">
    <text evidence="3">The sequence shown here is derived from an EMBL/GenBank/DDBJ whole genome shotgun (WGS) entry which is preliminary data.</text>
</comment>
<evidence type="ECO:0000256" key="1">
    <source>
        <dbReference type="SAM" id="Phobius"/>
    </source>
</evidence>
<reference evidence="3 4" key="1">
    <citation type="journal article" date="2024" name="J. Plant Pathol.">
        <title>Sequence and assembly of the genome of Seiridium unicorne, isolate CBS 538.82, causal agent of cypress canker disease.</title>
        <authorList>
            <person name="Scali E."/>
            <person name="Rocca G.D."/>
            <person name="Danti R."/>
            <person name="Garbelotto M."/>
            <person name="Barberini S."/>
            <person name="Baroncelli R."/>
            <person name="Emiliani G."/>
        </authorList>
    </citation>
    <scope>NUCLEOTIDE SEQUENCE [LARGE SCALE GENOMIC DNA]</scope>
    <source>
        <strain evidence="3 4">BM-138-508</strain>
    </source>
</reference>
<dbReference type="PROSITE" id="PS51257">
    <property type="entry name" value="PROKAR_LIPOPROTEIN"/>
    <property type="match status" value="1"/>
</dbReference>
<proteinExistence type="predicted"/>
<dbReference type="Pfam" id="PF01266">
    <property type="entry name" value="DAO"/>
    <property type="match status" value="1"/>
</dbReference>
<dbReference type="PANTHER" id="PTHR13847:SF150">
    <property type="entry name" value="OXIDOREDUCTASE TDA3-RELATED"/>
    <property type="match status" value="1"/>
</dbReference>
<keyword evidence="1" id="KW-0472">Membrane</keyword>
<dbReference type="Gene3D" id="3.50.50.60">
    <property type="entry name" value="FAD/NAD(P)-binding domain"/>
    <property type="match status" value="2"/>
</dbReference>
<feature type="transmembrane region" description="Helical" evidence="1">
    <location>
        <begin position="6"/>
        <end position="23"/>
    </location>
</feature>
<accession>A0ABR2UUS0</accession>
<gene>
    <name evidence="3" type="ORF">SUNI508_08125</name>
</gene>
<dbReference type="Gene3D" id="3.30.9.10">
    <property type="entry name" value="D-Amino Acid Oxidase, subunit A, domain 2"/>
    <property type="match status" value="1"/>
</dbReference>
<organism evidence="3 4">
    <name type="scientific">Seiridium unicorne</name>
    <dbReference type="NCBI Taxonomy" id="138068"/>
    <lineage>
        <taxon>Eukaryota</taxon>
        <taxon>Fungi</taxon>
        <taxon>Dikarya</taxon>
        <taxon>Ascomycota</taxon>
        <taxon>Pezizomycotina</taxon>
        <taxon>Sordariomycetes</taxon>
        <taxon>Xylariomycetidae</taxon>
        <taxon>Amphisphaeriales</taxon>
        <taxon>Sporocadaceae</taxon>
        <taxon>Seiridium</taxon>
    </lineage>
</organism>
<dbReference type="InterPro" id="IPR036188">
    <property type="entry name" value="FAD/NAD-bd_sf"/>
</dbReference>
<keyword evidence="4" id="KW-1185">Reference proteome</keyword>
<feature type="domain" description="FAD dependent oxidoreductase" evidence="2">
    <location>
        <begin position="6"/>
        <end position="358"/>
    </location>
</feature>
<dbReference type="EMBL" id="JARVKF010000385">
    <property type="protein sequence ID" value="KAK9418398.1"/>
    <property type="molecule type" value="Genomic_DNA"/>
</dbReference>
<protein>
    <submittedName>
        <fullName evidence="3">FAD dependent oxidoreductase-like protein 2</fullName>
    </submittedName>
</protein>
<keyword evidence="1" id="KW-0812">Transmembrane</keyword>
<sequence>MTEKNIIIIGGGVIGCCTAYYLSKHPSFDPARHTITLVETTRLAGGASGKAGGCLAEWADPACLGPASFQLHAQLAELHDGANAWGYRKCHSADCDIVGRHPEDPDADTPVPEDLTWVDRAKFKWYKPFGNTAQVHPYLFTTSMARLAEEKGVRIIIGSVEKIIYTENGREVQGIALRNRDSSQSEQLSATDIVLAAGPWTKRLLPGAPIGGEKSSSIVVKPTRDIPPTILFFDPGHFDADDEDNQLEIYPRPDGTVYLAGQTDFGLEIPPTTDDVDFEPERCERLINNTKMVSPDLAGSEVLTRQACFRPLVEVEGRDPEIGPLLGPTAVKGLILAAGHNQWGIQNAPISGKLVSQLVFDGQAVSSDISELDPRKYMSSG</sequence>